<dbReference type="PANTHER" id="PTHR11017:SF562">
    <property type="entry name" value="ADP-RIBOSYL CYCLASE_CYCLIC ADP-RIBOSE HYDROLASE"/>
    <property type="match status" value="1"/>
</dbReference>
<dbReference type="AlphaFoldDB" id="A0A392LXU6"/>
<dbReference type="Proteomes" id="UP000265520">
    <property type="component" value="Unassembled WGS sequence"/>
</dbReference>
<feature type="non-terminal residue" evidence="2">
    <location>
        <position position="1"/>
    </location>
</feature>
<organism evidence="2 3">
    <name type="scientific">Trifolium medium</name>
    <dbReference type="NCBI Taxonomy" id="97028"/>
    <lineage>
        <taxon>Eukaryota</taxon>
        <taxon>Viridiplantae</taxon>
        <taxon>Streptophyta</taxon>
        <taxon>Embryophyta</taxon>
        <taxon>Tracheophyta</taxon>
        <taxon>Spermatophyta</taxon>
        <taxon>Magnoliopsida</taxon>
        <taxon>eudicotyledons</taxon>
        <taxon>Gunneridae</taxon>
        <taxon>Pentapetalae</taxon>
        <taxon>rosids</taxon>
        <taxon>fabids</taxon>
        <taxon>Fabales</taxon>
        <taxon>Fabaceae</taxon>
        <taxon>Papilionoideae</taxon>
        <taxon>50 kb inversion clade</taxon>
        <taxon>NPAAA clade</taxon>
        <taxon>Hologalegina</taxon>
        <taxon>IRL clade</taxon>
        <taxon>Trifolieae</taxon>
        <taxon>Trifolium</taxon>
    </lineage>
</organism>
<proteinExistence type="predicted"/>
<dbReference type="InterPro" id="IPR032675">
    <property type="entry name" value="LRR_dom_sf"/>
</dbReference>
<protein>
    <submittedName>
        <fullName evidence="2">Disease resistance protein</fullName>
    </submittedName>
</protein>
<name>A0A392LXU6_9FABA</name>
<feature type="compositionally biased region" description="Basic and acidic residues" evidence="1">
    <location>
        <begin position="399"/>
        <end position="416"/>
    </location>
</feature>
<dbReference type="SUPFAM" id="SSF52058">
    <property type="entry name" value="L domain-like"/>
    <property type="match status" value="1"/>
</dbReference>
<sequence>SEESEKFGPVYVRNKLLSELLKREVTASDVHGLQTFIKRRLKVGSLSQLRDRHALSGKVDEIYEVAPWKLKDSLKLFSLAAFKQSHPRNGYQGFSERAVEYAGVQEDYNDRGKRSRLMNAKDILDVLRHNKGADAIEGIIFDLSQKVDLRFRAGRFNLMSKLRFLKFHIPSGKKRLGTVHLPENIMPFLDKLTYLEWNGYPLKSLPQPFRAEQLIQICLPHSKIQHLWCGVQELVNLEAIDLSECKQLINFPDLFGVLKLKHLRLSGCENLCEVQASAFSKDTLDTLLLDRCTKWQSPMGEKHLKSLANFNVKGCSSLQEFSLSSNSITGLDLSNTGIEILHPSIGGMNKLSWLNLEDLNLTNLPIELSRLRSLTELRTVPQEETRSDRQQGGRHHRGGERSREKAFRSNYHGRDALKTGTPHLLKYEEHPIIFNDNKYPEVRECHQQASRITAKEPGNDG</sequence>
<dbReference type="GO" id="GO:0006952">
    <property type="term" value="P:defense response"/>
    <property type="evidence" value="ECO:0007669"/>
    <property type="project" value="InterPro"/>
</dbReference>
<dbReference type="InterPro" id="IPR044974">
    <property type="entry name" value="Disease_R_plants"/>
</dbReference>
<feature type="region of interest" description="Disordered" evidence="1">
    <location>
        <begin position="379"/>
        <end position="416"/>
    </location>
</feature>
<reference evidence="2 3" key="1">
    <citation type="journal article" date="2018" name="Front. Plant Sci.">
        <title>Red Clover (Trifolium pratense) and Zigzag Clover (T. medium) - A Picture of Genomic Similarities and Differences.</title>
        <authorList>
            <person name="Dluhosova J."/>
            <person name="Istvanek J."/>
            <person name="Nedelnik J."/>
            <person name="Repkova J."/>
        </authorList>
    </citation>
    <scope>NUCLEOTIDE SEQUENCE [LARGE SCALE GENOMIC DNA]</scope>
    <source>
        <strain evidence="3">cv. 10/8</strain>
        <tissue evidence="2">Leaf</tissue>
    </source>
</reference>
<evidence type="ECO:0000256" key="1">
    <source>
        <dbReference type="SAM" id="MobiDB-lite"/>
    </source>
</evidence>
<dbReference type="Gene3D" id="3.80.10.10">
    <property type="entry name" value="Ribonuclease Inhibitor"/>
    <property type="match status" value="1"/>
</dbReference>
<comment type="caution">
    <text evidence="2">The sequence shown here is derived from an EMBL/GenBank/DDBJ whole genome shotgun (WGS) entry which is preliminary data.</text>
</comment>
<gene>
    <name evidence="2" type="ORF">A2U01_0000525</name>
</gene>
<keyword evidence="3" id="KW-1185">Reference proteome</keyword>
<feature type="compositionally biased region" description="Basic and acidic residues" evidence="1">
    <location>
        <begin position="379"/>
        <end position="391"/>
    </location>
</feature>
<dbReference type="PANTHER" id="PTHR11017">
    <property type="entry name" value="LEUCINE-RICH REPEAT-CONTAINING PROTEIN"/>
    <property type="match status" value="1"/>
</dbReference>
<accession>A0A392LXU6</accession>
<evidence type="ECO:0000313" key="3">
    <source>
        <dbReference type="Proteomes" id="UP000265520"/>
    </source>
</evidence>
<evidence type="ECO:0000313" key="2">
    <source>
        <dbReference type="EMBL" id="MCH79769.1"/>
    </source>
</evidence>
<dbReference type="EMBL" id="LXQA010000354">
    <property type="protein sequence ID" value="MCH79769.1"/>
    <property type="molecule type" value="Genomic_DNA"/>
</dbReference>